<dbReference type="GO" id="GO:0003700">
    <property type="term" value="F:DNA-binding transcription factor activity"/>
    <property type="evidence" value="ECO:0007669"/>
    <property type="project" value="TreeGrafter"/>
</dbReference>
<proteinExistence type="predicted"/>
<evidence type="ECO:0000256" key="5">
    <source>
        <dbReference type="PROSITE-ProRule" id="PRU00335"/>
    </source>
</evidence>
<evidence type="ECO:0000313" key="8">
    <source>
        <dbReference type="Proteomes" id="UP000533598"/>
    </source>
</evidence>
<dbReference type="Pfam" id="PF13977">
    <property type="entry name" value="TetR_C_6"/>
    <property type="match status" value="1"/>
</dbReference>
<evidence type="ECO:0000313" key="7">
    <source>
        <dbReference type="EMBL" id="MBB4676109.1"/>
    </source>
</evidence>
<gene>
    <name evidence="7" type="ORF">HNR67_002227</name>
</gene>
<dbReference type="EMBL" id="JACHMH010000001">
    <property type="protein sequence ID" value="MBB4676109.1"/>
    <property type="molecule type" value="Genomic_DNA"/>
</dbReference>
<evidence type="ECO:0000256" key="2">
    <source>
        <dbReference type="ARBA" id="ARBA00023015"/>
    </source>
</evidence>
<dbReference type="InterPro" id="IPR050109">
    <property type="entry name" value="HTH-type_TetR-like_transc_reg"/>
</dbReference>
<keyword evidence="3 5" id="KW-0238">DNA-binding</keyword>
<dbReference type="Pfam" id="PF00440">
    <property type="entry name" value="TetR_N"/>
    <property type="match status" value="1"/>
</dbReference>
<keyword evidence="4" id="KW-0804">Transcription</keyword>
<evidence type="ECO:0000256" key="4">
    <source>
        <dbReference type="ARBA" id="ARBA00023163"/>
    </source>
</evidence>
<protein>
    <submittedName>
        <fullName evidence="7">AcrR family transcriptional regulator</fullName>
    </submittedName>
</protein>
<dbReference type="AlphaFoldDB" id="A0A7W7C7S3"/>
<keyword evidence="8" id="KW-1185">Reference proteome</keyword>
<dbReference type="SUPFAM" id="SSF48498">
    <property type="entry name" value="Tetracyclin repressor-like, C-terminal domain"/>
    <property type="match status" value="1"/>
</dbReference>
<dbReference type="Proteomes" id="UP000533598">
    <property type="component" value="Unassembled WGS sequence"/>
</dbReference>
<evidence type="ECO:0000259" key="6">
    <source>
        <dbReference type="PROSITE" id="PS50977"/>
    </source>
</evidence>
<reference evidence="7 8" key="1">
    <citation type="submission" date="2020-08" db="EMBL/GenBank/DDBJ databases">
        <title>Sequencing the genomes of 1000 actinobacteria strains.</title>
        <authorList>
            <person name="Klenk H.-P."/>
        </authorList>
    </citation>
    <scope>NUCLEOTIDE SEQUENCE [LARGE SCALE GENOMIC DNA]</scope>
    <source>
        <strain evidence="7 8">DSM 44230</strain>
    </source>
</reference>
<dbReference type="Gene3D" id="1.10.357.10">
    <property type="entry name" value="Tetracycline Repressor, domain 2"/>
    <property type="match status" value="1"/>
</dbReference>
<dbReference type="InterPro" id="IPR036271">
    <property type="entry name" value="Tet_transcr_reg_TetR-rel_C_sf"/>
</dbReference>
<dbReference type="InterPro" id="IPR001647">
    <property type="entry name" value="HTH_TetR"/>
</dbReference>
<feature type="domain" description="HTH tetR-type" evidence="6">
    <location>
        <begin position="8"/>
        <end position="68"/>
    </location>
</feature>
<organism evidence="7 8">
    <name type="scientific">Crossiella cryophila</name>
    <dbReference type="NCBI Taxonomy" id="43355"/>
    <lineage>
        <taxon>Bacteria</taxon>
        <taxon>Bacillati</taxon>
        <taxon>Actinomycetota</taxon>
        <taxon>Actinomycetes</taxon>
        <taxon>Pseudonocardiales</taxon>
        <taxon>Pseudonocardiaceae</taxon>
        <taxon>Crossiella</taxon>
    </lineage>
</organism>
<name>A0A7W7C7S3_9PSEU</name>
<dbReference type="PROSITE" id="PS50977">
    <property type="entry name" value="HTH_TETR_2"/>
    <property type="match status" value="1"/>
</dbReference>
<dbReference type="PANTHER" id="PTHR30055:SF226">
    <property type="entry name" value="HTH-TYPE TRANSCRIPTIONAL REGULATOR PKSA"/>
    <property type="match status" value="1"/>
</dbReference>
<dbReference type="PRINTS" id="PR00455">
    <property type="entry name" value="HTHTETR"/>
</dbReference>
<accession>A0A7W7C7S3</accession>
<keyword evidence="2" id="KW-0805">Transcription regulation</keyword>
<comment type="caution">
    <text evidence="7">The sequence shown here is derived from an EMBL/GenBank/DDBJ whole genome shotgun (WGS) entry which is preliminary data.</text>
</comment>
<evidence type="ECO:0000256" key="3">
    <source>
        <dbReference type="ARBA" id="ARBA00023125"/>
    </source>
</evidence>
<dbReference type="GO" id="GO:0000976">
    <property type="term" value="F:transcription cis-regulatory region binding"/>
    <property type="evidence" value="ECO:0007669"/>
    <property type="project" value="TreeGrafter"/>
</dbReference>
<feature type="DNA-binding region" description="H-T-H motif" evidence="5">
    <location>
        <begin position="31"/>
        <end position="50"/>
    </location>
</feature>
<evidence type="ECO:0000256" key="1">
    <source>
        <dbReference type="ARBA" id="ARBA00022491"/>
    </source>
</evidence>
<keyword evidence="1" id="KW-0678">Repressor</keyword>
<dbReference type="SUPFAM" id="SSF46689">
    <property type="entry name" value="Homeodomain-like"/>
    <property type="match status" value="1"/>
</dbReference>
<dbReference type="InterPro" id="IPR039538">
    <property type="entry name" value="BetI_C"/>
</dbReference>
<dbReference type="InterPro" id="IPR009057">
    <property type="entry name" value="Homeodomain-like_sf"/>
</dbReference>
<dbReference type="RefSeq" id="WP_185001973.1">
    <property type="nucleotide sequence ID" value="NZ_BAAAUI010000016.1"/>
</dbReference>
<dbReference type="PANTHER" id="PTHR30055">
    <property type="entry name" value="HTH-TYPE TRANSCRIPTIONAL REGULATOR RUTR"/>
    <property type="match status" value="1"/>
</dbReference>
<sequence>MPKIVDHGQRRRAIAEALLRLVARSGIETVSVRTVAAEAGVSAGAVQKYFGTKEEIFEFALDLTGEGVSRRWETLTPQGDYLDLLHRLLLATLPLDAERRAEAIIVTAFTARAAIRADWAERLRANDEDMRTGTTTFLRIAQGAGQVRLDLPVPTMADLVLALSDGFALRLLHLPLDAPEAAELLAGLGVALRELLSPR</sequence>